<comment type="caution">
    <text evidence="1">The sequence shown here is derived from an EMBL/GenBank/DDBJ whole genome shotgun (WGS) entry which is preliminary data.</text>
</comment>
<gene>
    <name evidence="1" type="ORF">NPIL_125231</name>
</gene>
<reference evidence="1" key="1">
    <citation type="submission" date="2020-08" db="EMBL/GenBank/DDBJ databases">
        <title>Multicomponent nature underlies the extraordinary mechanical properties of spider dragline silk.</title>
        <authorList>
            <person name="Kono N."/>
            <person name="Nakamura H."/>
            <person name="Mori M."/>
            <person name="Yoshida Y."/>
            <person name="Ohtoshi R."/>
            <person name="Malay A.D."/>
            <person name="Moran D.A.P."/>
            <person name="Tomita M."/>
            <person name="Numata K."/>
            <person name="Arakawa K."/>
        </authorList>
    </citation>
    <scope>NUCLEOTIDE SEQUENCE</scope>
</reference>
<dbReference type="EMBL" id="BMAW01117830">
    <property type="protein sequence ID" value="GFT76987.1"/>
    <property type="molecule type" value="Genomic_DNA"/>
</dbReference>
<accession>A0A8X6PNC6</accession>
<organism evidence="1 2">
    <name type="scientific">Nephila pilipes</name>
    <name type="common">Giant wood spider</name>
    <name type="synonym">Nephila maculata</name>
    <dbReference type="NCBI Taxonomy" id="299642"/>
    <lineage>
        <taxon>Eukaryota</taxon>
        <taxon>Metazoa</taxon>
        <taxon>Ecdysozoa</taxon>
        <taxon>Arthropoda</taxon>
        <taxon>Chelicerata</taxon>
        <taxon>Arachnida</taxon>
        <taxon>Araneae</taxon>
        <taxon>Araneomorphae</taxon>
        <taxon>Entelegynae</taxon>
        <taxon>Araneoidea</taxon>
        <taxon>Nephilidae</taxon>
        <taxon>Nephila</taxon>
    </lineage>
</organism>
<dbReference type="Proteomes" id="UP000887013">
    <property type="component" value="Unassembled WGS sequence"/>
</dbReference>
<name>A0A8X6PNC6_NEPPI</name>
<keyword evidence="2" id="KW-1185">Reference proteome</keyword>
<feature type="non-terminal residue" evidence="1">
    <location>
        <position position="1"/>
    </location>
</feature>
<protein>
    <submittedName>
        <fullName evidence="1">Uncharacterized protein</fullName>
    </submittedName>
</protein>
<proteinExistence type="predicted"/>
<evidence type="ECO:0000313" key="1">
    <source>
        <dbReference type="EMBL" id="GFT76987.1"/>
    </source>
</evidence>
<evidence type="ECO:0000313" key="2">
    <source>
        <dbReference type="Proteomes" id="UP000887013"/>
    </source>
</evidence>
<dbReference type="AlphaFoldDB" id="A0A8X6PNC6"/>
<sequence>VLKLKKRREFQVVEHIFESLEHCQIRI</sequence>